<dbReference type="PANTHER" id="PTHR43406:SF1">
    <property type="entry name" value="TRYPTOPHAN SYNTHASE ALPHA CHAIN, CHLOROPLASTIC"/>
    <property type="match status" value="1"/>
</dbReference>
<accession>A0A382ND50</accession>
<dbReference type="PANTHER" id="PTHR43406">
    <property type="entry name" value="TRYPTOPHAN SYNTHASE, ALPHA CHAIN"/>
    <property type="match status" value="1"/>
</dbReference>
<keyword evidence="5" id="KW-0822">Tryptophan biosynthesis</keyword>
<dbReference type="InterPro" id="IPR011060">
    <property type="entry name" value="RibuloseP-bd_barrel"/>
</dbReference>
<gene>
    <name evidence="9" type="ORF">METZ01_LOCUS310355</name>
</gene>
<dbReference type="InterPro" id="IPR013785">
    <property type="entry name" value="Aldolase_TIM"/>
</dbReference>
<evidence type="ECO:0000256" key="7">
    <source>
        <dbReference type="ARBA" id="ARBA00023239"/>
    </source>
</evidence>
<evidence type="ECO:0000256" key="5">
    <source>
        <dbReference type="ARBA" id="ARBA00022822"/>
    </source>
</evidence>
<dbReference type="AlphaFoldDB" id="A0A382ND50"/>
<evidence type="ECO:0000256" key="3">
    <source>
        <dbReference type="ARBA" id="ARBA00012043"/>
    </source>
</evidence>
<proteinExistence type="predicted"/>
<evidence type="ECO:0000313" key="9">
    <source>
        <dbReference type="EMBL" id="SVC57501.1"/>
    </source>
</evidence>
<evidence type="ECO:0000256" key="1">
    <source>
        <dbReference type="ARBA" id="ARBA00004733"/>
    </source>
</evidence>
<dbReference type="SUPFAM" id="SSF51366">
    <property type="entry name" value="Ribulose-phoshate binding barrel"/>
    <property type="match status" value="1"/>
</dbReference>
<evidence type="ECO:0000256" key="2">
    <source>
        <dbReference type="ARBA" id="ARBA00011270"/>
    </source>
</evidence>
<evidence type="ECO:0000256" key="8">
    <source>
        <dbReference type="ARBA" id="ARBA00049047"/>
    </source>
</evidence>
<keyword evidence="6" id="KW-0057">Aromatic amino acid biosynthesis</keyword>
<reference evidence="9" key="1">
    <citation type="submission" date="2018-05" db="EMBL/GenBank/DDBJ databases">
        <authorList>
            <person name="Lanie J.A."/>
            <person name="Ng W.-L."/>
            <person name="Kazmierczak K.M."/>
            <person name="Andrzejewski T.M."/>
            <person name="Davidsen T.M."/>
            <person name="Wayne K.J."/>
            <person name="Tettelin H."/>
            <person name="Glass J.I."/>
            <person name="Rusch D."/>
            <person name="Podicherti R."/>
            <person name="Tsui H.-C.T."/>
            <person name="Winkler M.E."/>
        </authorList>
    </citation>
    <scope>NUCLEOTIDE SEQUENCE</scope>
</reference>
<organism evidence="9">
    <name type="scientific">marine metagenome</name>
    <dbReference type="NCBI Taxonomy" id="408172"/>
    <lineage>
        <taxon>unclassified sequences</taxon>
        <taxon>metagenomes</taxon>
        <taxon>ecological metagenomes</taxon>
    </lineage>
</organism>
<comment type="catalytic activity">
    <reaction evidence="8">
        <text>(1S,2R)-1-C-(indol-3-yl)glycerol 3-phosphate + L-serine = D-glyceraldehyde 3-phosphate + L-tryptophan + H2O</text>
        <dbReference type="Rhea" id="RHEA:10532"/>
        <dbReference type="ChEBI" id="CHEBI:15377"/>
        <dbReference type="ChEBI" id="CHEBI:33384"/>
        <dbReference type="ChEBI" id="CHEBI:57912"/>
        <dbReference type="ChEBI" id="CHEBI:58866"/>
        <dbReference type="ChEBI" id="CHEBI:59776"/>
        <dbReference type="EC" id="4.2.1.20"/>
    </reaction>
</comment>
<evidence type="ECO:0000256" key="6">
    <source>
        <dbReference type="ARBA" id="ARBA00023141"/>
    </source>
</evidence>
<dbReference type="EMBL" id="UINC01098744">
    <property type="protein sequence ID" value="SVC57501.1"/>
    <property type="molecule type" value="Genomic_DNA"/>
</dbReference>
<feature type="non-terminal residue" evidence="9">
    <location>
        <position position="110"/>
    </location>
</feature>
<comment type="subunit">
    <text evidence="2">Tetramer of two alpha and two beta chains.</text>
</comment>
<protein>
    <recommendedName>
        <fullName evidence="3">tryptophan synthase</fullName>
        <ecNumber evidence="3">4.2.1.20</ecNumber>
    </recommendedName>
</protein>
<keyword evidence="4" id="KW-0028">Amino-acid biosynthesis</keyword>
<evidence type="ECO:0000256" key="4">
    <source>
        <dbReference type="ARBA" id="ARBA00022605"/>
    </source>
</evidence>
<dbReference type="InterPro" id="IPR002028">
    <property type="entry name" value="Trp_synthase_suA"/>
</dbReference>
<dbReference type="EC" id="4.2.1.20" evidence="3"/>
<sequence length="110" mass="11581">MASKEGKEKTGIRLLEDAFAQCKTESRRAVAPFVTAGDPNSEVTSAILESIYAAGATCCELGVPYSDPIADGPVIQASYTRALSAGMTLAKMFDVVAAFSRSRSMPLLAM</sequence>
<dbReference type="GO" id="GO:0005829">
    <property type="term" value="C:cytosol"/>
    <property type="evidence" value="ECO:0007669"/>
    <property type="project" value="TreeGrafter"/>
</dbReference>
<dbReference type="GO" id="GO:0004834">
    <property type="term" value="F:tryptophan synthase activity"/>
    <property type="evidence" value="ECO:0007669"/>
    <property type="project" value="UniProtKB-EC"/>
</dbReference>
<dbReference type="UniPathway" id="UPA00035">
    <property type="reaction ID" value="UER00044"/>
</dbReference>
<dbReference type="Gene3D" id="3.20.20.70">
    <property type="entry name" value="Aldolase class I"/>
    <property type="match status" value="1"/>
</dbReference>
<keyword evidence="7" id="KW-0456">Lyase</keyword>
<name>A0A382ND50_9ZZZZ</name>
<comment type="pathway">
    <text evidence="1">Amino-acid biosynthesis; L-tryptophan biosynthesis; L-tryptophan from chorismate: step 5/5.</text>
</comment>
<dbReference type="Pfam" id="PF00290">
    <property type="entry name" value="Trp_syntA"/>
    <property type="match status" value="1"/>
</dbReference>